<keyword evidence="5" id="KW-1185">Reference proteome</keyword>
<dbReference type="Proteomes" id="UP001500466">
    <property type="component" value="Unassembled WGS sequence"/>
</dbReference>
<dbReference type="RefSeq" id="WP_345679568.1">
    <property type="nucleotide sequence ID" value="NZ_BAABHS010000033.1"/>
</dbReference>
<keyword evidence="2" id="KW-0560">Oxidoreductase</keyword>
<dbReference type="Pfam" id="PF01613">
    <property type="entry name" value="Flavin_Reduct"/>
    <property type="match status" value="1"/>
</dbReference>
<comment type="similarity">
    <text evidence="1">Belongs to the non-flavoprotein flavin reductase family.</text>
</comment>
<proteinExistence type="inferred from homology"/>
<dbReference type="PANTHER" id="PTHR30466">
    <property type="entry name" value="FLAVIN REDUCTASE"/>
    <property type="match status" value="1"/>
</dbReference>
<comment type="caution">
    <text evidence="4">The sequence shown here is derived from an EMBL/GenBank/DDBJ whole genome shotgun (WGS) entry which is preliminary data.</text>
</comment>
<dbReference type="PANTHER" id="PTHR30466:SF11">
    <property type="entry name" value="FLAVIN-DEPENDENT MONOOXYGENASE, REDUCTASE SUBUNIT HSAB"/>
    <property type="match status" value="1"/>
</dbReference>
<dbReference type="SMART" id="SM00903">
    <property type="entry name" value="Flavin_Reduct"/>
    <property type="match status" value="1"/>
</dbReference>
<evidence type="ECO:0000256" key="1">
    <source>
        <dbReference type="ARBA" id="ARBA00008898"/>
    </source>
</evidence>
<dbReference type="SUPFAM" id="SSF50475">
    <property type="entry name" value="FMN-binding split barrel"/>
    <property type="match status" value="1"/>
</dbReference>
<dbReference type="NCBIfam" id="NF045630">
    <property type="entry name" value="monooxsub_HsaB"/>
    <property type="match status" value="1"/>
</dbReference>
<dbReference type="InterPro" id="IPR012349">
    <property type="entry name" value="Split_barrel_FMN-bd"/>
</dbReference>
<protein>
    <submittedName>
        <fullName evidence="4">Flavin reductase family protein</fullName>
    </submittedName>
</protein>
<accession>A0ABP9I3K6</accession>
<feature type="domain" description="Flavin reductase like" evidence="3">
    <location>
        <begin position="22"/>
        <end position="167"/>
    </location>
</feature>
<evidence type="ECO:0000259" key="3">
    <source>
        <dbReference type="SMART" id="SM00903"/>
    </source>
</evidence>
<gene>
    <name evidence="4" type="ORF">GCM10023205_67270</name>
</gene>
<reference evidence="5" key="1">
    <citation type="journal article" date="2019" name="Int. J. Syst. Evol. Microbiol.">
        <title>The Global Catalogue of Microorganisms (GCM) 10K type strain sequencing project: providing services to taxonomists for standard genome sequencing and annotation.</title>
        <authorList>
            <consortium name="The Broad Institute Genomics Platform"/>
            <consortium name="The Broad Institute Genome Sequencing Center for Infectious Disease"/>
            <person name="Wu L."/>
            <person name="Ma J."/>
        </authorList>
    </citation>
    <scope>NUCLEOTIDE SEQUENCE [LARGE SCALE GENOMIC DNA]</scope>
    <source>
        <strain evidence="5">JCM 17986</strain>
    </source>
</reference>
<dbReference type="EMBL" id="BAABHS010000033">
    <property type="protein sequence ID" value="GAA4987131.1"/>
    <property type="molecule type" value="Genomic_DNA"/>
</dbReference>
<organism evidence="4 5">
    <name type="scientific">Yinghuangia aomiensis</name>
    <dbReference type="NCBI Taxonomy" id="676205"/>
    <lineage>
        <taxon>Bacteria</taxon>
        <taxon>Bacillati</taxon>
        <taxon>Actinomycetota</taxon>
        <taxon>Actinomycetes</taxon>
        <taxon>Kitasatosporales</taxon>
        <taxon>Streptomycetaceae</taxon>
        <taxon>Yinghuangia</taxon>
    </lineage>
</organism>
<dbReference type="InterPro" id="IPR054682">
    <property type="entry name" value="HsaB"/>
</dbReference>
<evidence type="ECO:0000313" key="5">
    <source>
        <dbReference type="Proteomes" id="UP001500466"/>
    </source>
</evidence>
<dbReference type="InterPro" id="IPR002563">
    <property type="entry name" value="Flavin_Rdtase-like_dom"/>
</dbReference>
<dbReference type="Gene3D" id="2.30.110.10">
    <property type="entry name" value="Electron Transport, Fmn-binding Protein, Chain A"/>
    <property type="match status" value="1"/>
</dbReference>
<sequence>MSTAAPLDTIGAVDGRRFRDVLGRFCTGIVVVTSVDEEAGQPVGFACQSFSALSLEPPLVLFCPARTSRTWPVIARTGRFAVNVLTHAQQPVSARFGGREPDKFAGSGWRPGALGMPLLDGVAAWLECAVETVHEAGDHYIVVGRVAGLDDGEADPPLLFHRGKYTVTTPDPAGAPTTWPETDAWL</sequence>
<evidence type="ECO:0000313" key="4">
    <source>
        <dbReference type="EMBL" id="GAA4987131.1"/>
    </source>
</evidence>
<dbReference type="InterPro" id="IPR050268">
    <property type="entry name" value="NADH-dep_flavin_reductase"/>
</dbReference>
<name>A0ABP9I3K6_9ACTN</name>
<evidence type="ECO:0000256" key="2">
    <source>
        <dbReference type="ARBA" id="ARBA00023002"/>
    </source>
</evidence>